<dbReference type="RefSeq" id="WP_068017299.1">
    <property type="nucleotide sequence ID" value="NZ_QQAZ01000001.1"/>
</dbReference>
<dbReference type="Pfam" id="PF00582">
    <property type="entry name" value="Usp"/>
    <property type="match status" value="2"/>
</dbReference>
<evidence type="ECO:0000256" key="1">
    <source>
        <dbReference type="ARBA" id="ARBA00008791"/>
    </source>
</evidence>
<dbReference type="InterPro" id="IPR006016">
    <property type="entry name" value="UspA"/>
</dbReference>
<gene>
    <name evidence="3" type="ORF">DFR68_101114</name>
</gene>
<proteinExistence type="inferred from homology"/>
<dbReference type="OrthoDB" id="3174546at2"/>
<evidence type="ECO:0000259" key="2">
    <source>
        <dbReference type="Pfam" id="PF00582"/>
    </source>
</evidence>
<feature type="domain" description="UspA" evidence="2">
    <location>
        <begin position="9"/>
        <end position="147"/>
    </location>
</feature>
<dbReference type="PANTHER" id="PTHR46268">
    <property type="entry name" value="STRESS RESPONSE PROTEIN NHAX"/>
    <property type="match status" value="1"/>
</dbReference>
<dbReference type="EMBL" id="QQAZ01000001">
    <property type="protein sequence ID" value="RDI55281.1"/>
    <property type="molecule type" value="Genomic_DNA"/>
</dbReference>
<dbReference type="PRINTS" id="PR01438">
    <property type="entry name" value="UNVRSLSTRESS"/>
</dbReference>
<dbReference type="STRING" id="1210089.GCA_001613165_02129"/>
<comment type="caution">
    <text evidence="3">The sequence shown here is derived from an EMBL/GenBank/DDBJ whole genome shotgun (WGS) entry which is preliminary data.</text>
</comment>
<feature type="domain" description="UspA" evidence="2">
    <location>
        <begin position="158"/>
        <end position="292"/>
    </location>
</feature>
<dbReference type="Proteomes" id="UP000255355">
    <property type="component" value="Unassembled WGS sequence"/>
</dbReference>
<dbReference type="InterPro" id="IPR006015">
    <property type="entry name" value="Universal_stress_UspA"/>
</dbReference>
<keyword evidence="4" id="KW-1185">Reference proteome</keyword>
<protein>
    <submittedName>
        <fullName evidence="3">Nucleotide-binding universal stress UspA family protein</fullName>
    </submittedName>
</protein>
<accession>A0A370HDG7</accession>
<dbReference type="SUPFAM" id="SSF52402">
    <property type="entry name" value="Adenine nucleotide alpha hydrolases-like"/>
    <property type="match status" value="2"/>
</dbReference>
<dbReference type="InterPro" id="IPR014729">
    <property type="entry name" value="Rossmann-like_a/b/a_fold"/>
</dbReference>
<reference evidence="3 4" key="1">
    <citation type="submission" date="2018-07" db="EMBL/GenBank/DDBJ databases">
        <title>Genomic Encyclopedia of Type Strains, Phase IV (KMG-IV): sequencing the most valuable type-strain genomes for metagenomic binning, comparative biology and taxonomic classification.</title>
        <authorList>
            <person name="Goeker M."/>
        </authorList>
    </citation>
    <scope>NUCLEOTIDE SEQUENCE [LARGE SCALE GENOMIC DNA]</scope>
    <source>
        <strain evidence="3 4">DSM 44952</strain>
    </source>
</reference>
<evidence type="ECO:0000313" key="4">
    <source>
        <dbReference type="Proteomes" id="UP000255355"/>
    </source>
</evidence>
<sequence length="307" mass="32227">MTETRTRATIVVGADGSEIALQAVVWAAVEAALHRCALHIITSFGVDPRPGMASILAANEQQWLREDGERVLAEAASIARHAVPDTEVVITTELTFDLIIPTLLERSMEARMIVVGSRGRGAIRRALLGSVSTAVSRHAHCPVAVVHGDAAADAAWGRKPVVVGVDGTANSVPAIELAFGEASQRKVGLVAVHAWSDMSGYDMPIVGWEGIRETEQVLLAESLAGWTERFPDVAVERVVVCDSPTRALLARSEEAQLLIVGSHGRGGFPGMVLGSTSTALLHLAHCPTLVVPSSATHTAPAARAASA</sequence>
<comment type="similarity">
    <text evidence="1">Belongs to the universal stress protein A family.</text>
</comment>
<dbReference type="AlphaFoldDB" id="A0A370HDG7"/>
<dbReference type="PANTHER" id="PTHR46268:SF6">
    <property type="entry name" value="UNIVERSAL STRESS PROTEIN UP12"/>
    <property type="match status" value="1"/>
</dbReference>
<evidence type="ECO:0000313" key="3">
    <source>
        <dbReference type="EMBL" id="RDI55281.1"/>
    </source>
</evidence>
<dbReference type="Gene3D" id="3.40.50.620">
    <property type="entry name" value="HUPs"/>
    <property type="match status" value="2"/>
</dbReference>
<name>A0A370HDG7_9NOCA</name>
<organism evidence="3 4">
    <name type="scientific">Nocardia mexicana</name>
    <dbReference type="NCBI Taxonomy" id="279262"/>
    <lineage>
        <taxon>Bacteria</taxon>
        <taxon>Bacillati</taxon>
        <taxon>Actinomycetota</taxon>
        <taxon>Actinomycetes</taxon>
        <taxon>Mycobacteriales</taxon>
        <taxon>Nocardiaceae</taxon>
        <taxon>Nocardia</taxon>
    </lineage>
</organism>